<organism evidence="1 2">
    <name type="scientific">Cellvibrio mixtus</name>
    <dbReference type="NCBI Taxonomy" id="39650"/>
    <lineage>
        <taxon>Bacteria</taxon>
        <taxon>Pseudomonadati</taxon>
        <taxon>Pseudomonadota</taxon>
        <taxon>Gammaproteobacteria</taxon>
        <taxon>Cellvibrionales</taxon>
        <taxon>Cellvibrionaceae</taxon>
        <taxon>Cellvibrio</taxon>
    </lineage>
</organism>
<gene>
    <name evidence="1" type="ORF">CBP51_20015</name>
</gene>
<protein>
    <submittedName>
        <fullName evidence="1">Uncharacterized protein</fullName>
    </submittedName>
</protein>
<evidence type="ECO:0000313" key="2">
    <source>
        <dbReference type="Proteomes" id="UP000216101"/>
    </source>
</evidence>
<accession>A0A266Q1E6</accession>
<keyword evidence="2" id="KW-1185">Reference proteome</keyword>
<proteinExistence type="predicted"/>
<sequence length="68" mass="7347">MLFATIAIPSAFCSLREALHTPGKTQWAAFFAVSHAEQVPTKMNTICAAGSLQETKWCTVAAPFGQDF</sequence>
<evidence type="ECO:0000313" key="1">
    <source>
        <dbReference type="EMBL" id="OZY83682.1"/>
    </source>
</evidence>
<reference evidence="2" key="1">
    <citation type="submission" date="2017-05" db="EMBL/GenBank/DDBJ databases">
        <authorList>
            <person name="Barney B.M."/>
        </authorList>
    </citation>
    <scope>NUCLEOTIDE SEQUENCE [LARGE SCALE GENOMIC DNA]</scope>
    <source>
        <strain evidence="2">PSBB022</strain>
    </source>
</reference>
<comment type="caution">
    <text evidence="1">The sequence shown here is derived from an EMBL/GenBank/DDBJ whole genome shotgun (WGS) entry which is preliminary data.</text>
</comment>
<dbReference type="AlphaFoldDB" id="A0A266Q1E6"/>
<name>A0A266Q1E6_9GAMM</name>
<dbReference type="EMBL" id="NHNI01000004">
    <property type="protein sequence ID" value="OZY83682.1"/>
    <property type="molecule type" value="Genomic_DNA"/>
</dbReference>
<dbReference type="Proteomes" id="UP000216101">
    <property type="component" value="Unassembled WGS sequence"/>
</dbReference>